<dbReference type="STRING" id="1122184.SAMN02745176_02397"/>
<evidence type="ECO:0000313" key="3">
    <source>
        <dbReference type="EMBL" id="SHJ10367.1"/>
    </source>
</evidence>
<protein>
    <submittedName>
        <fullName evidence="3">D-aminopeptidase DppA. Metallo peptidase. MEROPS family M55</fullName>
    </submittedName>
</protein>
<proteinExistence type="predicted"/>
<dbReference type="EMBL" id="FQZS01000016">
    <property type="protein sequence ID" value="SHJ10367.1"/>
    <property type="molecule type" value="Genomic_DNA"/>
</dbReference>
<dbReference type="Gene3D" id="3.40.50.10780">
    <property type="entry name" value="Dipeptide transport protein"/>
    <property type="match status" value="1"/>
</dbReference>
<dbReference type="GO" id="GO:0004177">
    <property type="term" value="F:aminopeptidase activity"/>
    <property type="evidence" value="ECO:0007669"/>
    <property type="project" value="UniProtKB-KW"/>
</dbReference>
<dbReference type="SUPFAM" id="SSF63992">
    <property type="entry name" value="Dipeptide transport protein"/>
    <property type="match status" value="1"/>
</dbReference>
<evidence type="ECO:0000313" key="4">
    <source>
        <dbReference type="Proteomes" id="UP000184442"/>
    </source>
</evidence>
<accession>A0A1M6GK79</accession>
<dbReference type="RefSeq" id="WP_073026436.1">
    <property type="nucleotide sequence ID" value="NZ_FQZS01000016.1"/>
</dbReference>
<feature type="binding site" evidence="2">
    <location>
        <position position="8"/>
    </location>
    <ligand>
        <name>Zn(2+)</name>
        <dbReference type="ChEBI" id="CHEBI:29105"/>
        <label>1</label>
    </ligand>
</feature>
<sequence>MKIFISADMEGTTPTIKWDECEVDKKFYNFYAEQMTREVVAACEGAINAGADEIVIKDAHDTAANIDITKLPECATLIRGWSGHPYSMVYGIDGSFDAVMFVGYHSAAGREGNPLSHTMTGRPLFIKLNGEYCSEFMLYSYAAALEGVPTVFLSGDKMLCEDGKKLHPGLHTVAVKDGVGSSAACLSTAKSLKFIKDTAEKSLKQDLKKAKITLPEHFSVEICFKEHTYANKVSYYPGMKKLNSNTVLFETNDYFEVLRMVSFVL</sequence>
<dbReference type="AlphaFoldDB" id="A0A1M6GK79"/>
<dbReference type="Gene3D" id="3.30.1360.130">
    <property type="entry name" value="Dipeptide transport protein"/>
    <property type="match status" value="1"/>
</dbReference>
<keyword evidence="2" id="KW-0479">Metal-binding</keyword>
<feature type="binding site" evidence="2">
    <location>
        <position position="8"/>
    </location>
    <ligand>
        <name>Zn(2+)</name>
        <dbReference type="ChEBI" id="CHEBI:29105"/>
        <label>2</label>
    </ligand>
</feature>
<feature type="binding site" evidence="2">
    <location>
        <position position="10"/>
    </location>
    <ligand>
        <name>Zn(2+)</name>
        <dbReference type="ChEBI" id="CHEBI:29105"/>
        <label>1</label>
    </ligand>
</feature>
<dbReference type="GO" id="GO:0046872">
    <property type="term" value="F:metal ion binding"/>
    <property type="evidence" value="ECO:0007669"/>
    <property type="project" value="UniProtKB-KW"/>
</dbReference>
<dbReference type="Proteomes" id="UP000184442">
    <property type="component" value="Unassembled WGS sequence"/>
</dbReference>
<feature type="binding site" evidence="2">
    <location>
        <position position="135"/>
    </location>
    <ligand>
        <name>Zn(2+)</name>
        <dbReference type="ChEBI" id="CHEBI:29105"/>
        <label>2</label>
    </ligand>
</feature>
<dbReference type="InterPro" id="IPR036177">
    <property type="entry name" value="Peptidase_M55_sf"/>
</dbReference>
<feature type="binding site" evidence="2">
    <location>
        <position position="60"/>
    </location>
    <ligand>
        <name>Zn(2+)</name>
        <dbReference type="ChEBI" id="CHEBI:29105"/>
        <label>2</label>
    </ligand>
</feature>
<dbReference type="PIRSF" id="PIRSF015853">
    <property type="entry name" value="Pep_DppA"/>
    <property type="match status" value="1"/>
</dbReference>
<dbReference type="CDD" id="cd08770">
    <property type="entry name" value="DAP_dppA_3"/>
    <property type="match status" value="1"/>
</dbReference>
<organism evidence="3 4">
    <name type="scientific">Lutispora thermophila DSM 19022</name>
    <dbReference type="NCBI Taxonomy" id="1122184"/>
    <lineage>
        <taxon>Bacteria</taxon>
        <taxon>Bacillati</taxon>
        <taxon>Bacillota</taxon>
        <taxon>Clostridia</taxon>
        <taxon>Lutisporales</taxon>
        <taxon>Lutisporaceae</taxon>
        <taxon>Lutispora</taxon>
    </lineage>
</organism>
<keyword evidence="3" id="KW-0031">Aminopeptidase</keyword>
<gene>
    <name evidence="3" type="ORF">SAMN02745176_02397</name>
</gene>
<name>A0A1M6GK79_9FIRM</name>
<feature type="binding site" evidence="2">
    <location>
        <position position="105"/>
    </location>
    <ligand>
        <name>Zn(2+)</name>
        <dbReference type="ChEBI" id="CHEBI:29105"/>
        <label>2</label>
    </ligand>
</feature>
<dbReference type="Pfam" id="PF04951">
    <property type="entry name" value="Peptidase_M55"/>
    <property type="match status" value="1"/>
</dbReference>
<evidence type="ECO:0000256" key="2">
    <source>
        <dbReference type="PIRSR" id="PIRSR015853-2"/>
    </source>
</evidence>
<keyword evidence="3" id="KW-0645">Protease</keyword>
<dbReference type="OrthoDB" id="9785420at2"/>
<feature type="active site" description="Nucleophile" evidence="1">
    <location>
        <position position="117"/>
    </location>
</feature>
<reference evidence="3 4" key="1">
    <citation type="submission" date="2016-11" db="EMBL/GenBank/DDBJ databases">
        <authorList>
            <person name="Jaros S."/>
            <person name="Januszkiewicz K."/>
            <person name="Wedrychowicz H."/>
        </authorList>
    </citation>
    <scope>NUCLEOTIDE SEQUENCE [LARGE SCALE GENOMIC DNA]</scope>
    <source>
        <strain evidence="3 4">DSM 19022</strain>
    </source>
</reference>
<keyword evidence="2" id="KW-0862">Zinc</keyword>
<dbReference type="InterPro" id="IPR007035">
    <property type="entry name" value="Peptidase_M55"/>
</dbReference>
<keyword evidence="4" id="KW-1185">Reference proteome</keyword>
<evidence type="ECO:0000256" key="1">
    <source>
        <dbReference type="PIRSR" id="PIRSR015853-1"/>
    </source>
</evidence>
<keyword evidence="3" id="KW-0378">Hydrolase</keyword>
<dbReference type="InterPro" id="IPR027476">
    <property type="entry name" value="DppA_N"/>
</dbReference>